<dbReference type="EMBL" id="CM037027">
    <property type="protein sequence ID" value="KAH7658651.1"/>
    <property type="molecule type" value="Genomic_DNA"/>
</dbReference>
<accession>A0ACB7UEA6</accession>
<keyword evidence="2" id="KW-1185">Reference proteome</keyword>
<name>A0ACB7UEA6_DIOAL</name>
<sequence length="380" mass="44429">MADYANLPKDTLQEITKFLSFSDYIKFGAVCSQWYDMAKERHQFFQKQLPWLLFFDNNSPKLFDPSEEKVYQIEIPELQGRRCVSSSHGWLITIDLNVNLNLLNPLSKAQVKLPKLPFDTSNDRSRNHNECFWLATPEERRDQFVYKAVLSTDPCKGNDYIVMVIYYAHFKLAFWRPGDLTWTMINSDFYLEDIIWCSGAFYVVGSSNQVCLVELGMDNKLIKISSQDTFYFQGLEKYLVDFMGDLILVFKDYFYNNENGTEDDSNEGNYDNGYRTGNFILFKLDRKDKKFIELKDINGYILILGSNQAVLIPTIDLVDKTKDNLIFFSDDFMHGSHKYGYIDSGAYNIRDKRITLFPLSKIYNLTKKPIFIDVNHVTLY</sequence>
<protein>
    <submittedName>
        <fullName evidence="1">F-box domain-containing protein</fullName>
    </submittedName>
</protein>
<proteinExistence type="predicted"/>
<evidence type="ECO:0000313" key="1">
    <source>
        <dbReference type="EMBL" id="KAH7658651.1"/>
    </source>
</evidence>
<comment type="caution">
    <text evidence="1">The sequence shown here is derived from an EMBL/GenBank/DDBJ whole genome shotgun (WGS) entry which is preliminary data.</text>
</comment>
<organism evidence="1 2">
    <name type="scientific">Dioscorea alata</name>
    <name type="common">Purple yam</name>
    <dbReference type="NCBI Taxonomy" id="55571"/>
    <lineage>
        <taxon>Eukaryota</taxon>
        <taxon>Viridiplantae</taxon>
        <taxon>Streptophyta</taxon>
        <taxon>Embryophyta</taxon>
        <taxon>Tracheophyta</taxon>
        <taxon>Spermatophyta</taxon>
        <taxon>Magnoliopsida</taxon>
        <taxon>Liliopsida</taxon>
        <taxon>Dioscoreales</taxon>
        <taxon>Dioscoreaceae</taxon>
        <taxon>Dioscorea</taxon>
    </lineage>
</organism>
<dbReference type="Proteomes" id="UP000827976">
    <property type="component" value="Chromosome 17"/>
</dbReference>
<reference evidence="2" key="1">
    <citation type="journal article" date="2022" name="Nat. Commun.">
        <title>Chromosome evolution and the genetic basis of agronomically important traits in greater yam.</title>
        <authorList>
            <person name="Bredeson J.V."/>
            <person name="Lyons J.B."/>
            <person name="Oniyinde I.O."/>
            <person name="Okereke N.R."/>
            <person name="Kolade O."/>
            <person name="Nnabue I."/>
            <person name="Nwadili C.O."/>
            <person name="Hribova E."/>
            <person name="Parker M."/>
            <person name="Nwogha J."/>
            <person name="Shu S."/>
            <person name="Carlson J."/>
            <person name="Kariba R."/>
            <person name="Muthemba S."/>
            <person name="Knop K."/>
            <person name="Barton G.J."/>
            <person name="Sherwood A.V."/>
            <person name="Lopez-Montes A."/>
            <person name="Asiedu R."/>
            <person name="Jamnadass R."/>
            <person name="Muchugi A."/>
            <person name="Goodstein D."/>
            <person name="Egesi C.N."/>
            <person name="Featherston J."/>
            <person name="Asfaw A."/>
            <person name="Simpson G.G."/>
            <person name="Dolezel J."/>
            <person name="Hendre P.S."/>
            <person name="Van Deynze A."/>
            <person name="Kumar P.L."/>
            <person name="Obidiegwu J.E."/>
            <person name="Bhattacharjee R."/>
            <person name="Rokhsar D.S."/>
        </authorList>
    </citation>
    <scope>NUCLEOTIDE SEQUENCE [LARGE SCALE GENOMIC DNA]</scope>
    <source>
        <strain evidence="2">cv. TDa95/00328</strain>
    </source>
</reference>
<gene>
    <name evidence="1" type="ORF">IHE45_17G103600</name>
</gene>
<evidence type="ECO:0000313" key="2">
    <source>
        <dbReference type="Proteomes" id="UP000827976"/>
    </source>
</evidence>